<dbReference type="EMBL" id="JAIQCV010000004">
    <property type="protein sequence ID" value="KAH1107872.1"/>
    <property type="molecule type" value="Genomic_DNA"/>
</dbReference>
<reference evidence="1 2" key="1">
    <citation type="journal article" date="2021" name="Plant Biotechnol. J.">
        <title>Multi-omics assisted identification of the key and species-specific regulatory components of drought-tolerant mechanisms in Gossypium stocksii.</title>
        <authorList>
            <person name="Yu D."/>
            <person name="Ke L."/>
            <person name="Zhang D."/>
            <person name="Wu Y."/>
            <person name="Sun Y."/>
            <person name="Mei J."/>
            <person name="Sun J."/>
            <person name="Sun Y."/>
        </authorList>
    </citation>
    <scope>NUCLEOTIDE SEQUENCE [LARGE SCALE GENOMIC DNA]</scope>
    <source>
        <strain evidence="2">cv. E1</strain>
        <tissue evidence="1">Leaf</tissue>
    </source>
</reference>
<protein>
    <submittedName>
        <fullName evidence="1">Uncharacterized protein</fullName>
    </submittedName>
</protein>
<evidence type="ECO:0000313" key="2">
    <source>
        <dbReference type="Proteomes" id="UP000828251"/>
    </source>
</evidence>
<evidence type="ECO:0000313" key="1">
    <source>
        <dbReference type="EMBL" id="KAH1107872.1"/>
    </source>
</evidence>
<organism evidence="1 2">
    <name type="scientific">Gossypium stocksii</name>
    <dbReference type="NCBI Taxonomy" id="47602"/>
    <lineage>
        <taxon>Eukaryota</taxon>
        <taxon>Viridiplantae</taxon>
        <taxon>Streptophyta</taxon>
        <taxon>Embryophyta</taxon>
        <taxon>Tracheophyta</taxon>
        <taxon>Spermatophyta</taxon>
        <taxon>Magnoliopsida</taxon>
        <taxon>eudicotyledons</taxon>
        <taxon>Gunneridae</taxon>
        <taxon>Pentapetalae</taxon>
        <taxon>rosids</taxon>
        <taxon>malvids</taxon>
        <taxon>Malvales</taxon>
        <taxon>Malvaceae</taxon>
        <taxon>Malvoideae</taxon>
        <taxon>Gossypium</taxon>
    </lineage>
</organism>
<dbReference type="AlphaFoldDB" id="A0A9D3W369"/>
<proteinExistence type="predicted"/>
<accession>A0A9D3W369</accession>
<keyword evidence="2" id="KW-1185">Reference proteome</keyword>
<sequence>MEYEGILDSLEHSVNADAMSQTWSYTDSHVKVDAMSQTWSYTSSHLIVDAMSQTWSYTSAHIELMPCPRHDLTLALLYLCRCHVPNMVLH</sequence>
<dbReference type="Proteomes" id="UP000828251">
    <property type="component" value="Unassembled WGS sequence"/>
</dbReference>
<comment type="caution">
    <text evidence="1">The sequence shown here is derived from an EMBL/GenBank/DDBJ whole genome shotgun (WGS) entry which is preliminary data.</text>
</comment>
<name>A0A9D3W369_9ROSI</name>
<gene>
    <name evidence="1" type="ORF">J1N35_011640</name>
</gene>